<comment type="caution">
    <text evidence="1">The sequence shown here is derived from an EMBL/GenBank/DDBJ whole genome shotgun (WGS) entry which is preliminary data.</text>
</comment>
<evidence type="ECO:0000313" key="2">
    <source>
        <dbReference type="Proteomes" id="UP001060215"/>
    </source>
</evidence>
<reference evidence="1 2" key="1">
    <citation type="journal article" date="2022" name="Plant J.">
        <title>Chromosome-level genome of Camellia lanceoleosa provides a valuable resource for understanding genome evolution and self-incompatibility.</title>
        <authorList>
            <person name="Gong W."/>
            <person name="Xiao S."/>
            <person name="Wang L."/>
            <person name="Liao Z."/>
            <person name="Chang Y."/>
            <person name="Mo W."/>
            <person name="Hu G."/>
            <person name="Li W."/>
            <person name="Zhao G."/>
            <person name="Zhu H."/>
            <person name="Hu X."/>
            <person name="Ji K."/>
            <person name="Xiang X."/>
            <person name="Song Q."/>
            <person name="Yuan D."/>
            <person name="Jin S."/>
            <person name="Zhang L."/>
        </authorList>
    </citation>
    <scope>NUCLEOTIDE SEQUENCE [LARGE SCALE GENOMIC DNA]</scope>
    <source>
        <strain evidence="1">SQ_2022a</strain>
    </source>
</reference>
<name>A0ACC0I1N6_9ERIC</name>
<dbReference type="EMBL" id="CM045759">
    <property type="protein sequence ID" value="KAI8019396.1"/>
    <property type="molecule type" value="Genomic_DNA"/>
</dbReference>
<keyword evidence="2" id="KW-1185">Reference proteome</keyword>
<organism evidence="1 2">
    <name type="scientific">Camellia lanceoleosa</name>
    <dbReference type="NCBI Taxonomy" id="1840588"/>
    <lineage>
        <taxon>Eukaryota</taxon>
        <taxon>Viridiplantae</taxon>
        <taxon>Streptophyta</taxon>
        <taxon>Embryophyta</taxon>
        <taxon>Tracheophyta</taxon>
        <taxon>Spermatophyta</taxon>
        <taxon>Magnoliopsida</taxon>
        <taxon>eudicotyledons</taxon>
        <taxon>Gunneridae</taxon>
        <taxon>Pentapetalae</taxon>
        <taxon>asterids</taxon>
        <taxon>Ericales</taxon>
        <taxon>Theaceae</taxon>
        <taxon>Camellia</taxon>
    </lineage>
</organism>
<evidence type="ECO:0000313" key="1">
    <source>
        <dbReference type="EMBL" id="KAI8019396.1"/>
    </source>
</evidence>
<accession>A0ACC0I1N6</accession>
<sequence>MVSGVSRKRSTASNKRRARQTEPEPVEVNVPVEEDDHVDANNDYVDDDIGVEDDDVDNDISFAKLSMYANIWHLEMDDDDVADVDQAEEVLTGSFPGGPSDPSVLKSFKAHIATAIWKQNINASELLVFSVYDLHGVSLAIQLVLRKSEGTKMCRACC</sequence>
<protein>
    <submittedName>
        <fullName evidence="1">Uncharacterized protein</fullName>
    </submittedName>
</protein>
<gene>
    <name evidence="1" type="ORF">LOK49_LG04G01942</name>
</gene>
<proteinExistence type="predicted"/>
<dbReference type="Proteomes" id="UP001060215">
    <property type="component" value="Chromosome 2"/>
</dbReference>